<proteinExistence type="predicted"/>
<sequence length="84" mass="9743">MQTVRGEQAQHRIPACLNRLKHLVHLFDKLVFGTMSDAIEFPLFPECVRGKTLEGNVLLITHRIRAFCQKVSIELTFRRMGKLH</sequence>
<evidence type="ECO:0000313" key="2">
    <source>
        <dbReference type="Proteomes" id="UP001372834"/>
    </source>
</evidence>
<evidence type="ECO:0000313" key="1">
    <source>
        <dbReference type="EMBL" id="KAK6636531.1"/>
    </source>
</evidence>
<accession>A0AAN8PK88</accession>
<organism evidence="1 2">
    <name type="scientific">Polyplax serrata</name>
    <name type="common">Common mouse louse</name>
    <dbReference type="NCBI Taxonomy" id="468196"/>
    <lineage>
        <taxon>Eukaryota</taxon>
        <taxon>Metazoa</taxon>
        <taxon>Ecdysozoa</taxon>
        <taxon>Arthropoda</taxon>
        <taxon>Hexapoda</taxon>
        <taxon>Insecta</taxon>
        <taxon>Pterygota</taxon>
        <taxon>Neoptera</taxon>
        <taxon>Paraneoptera</taxon>
        <taxon>Psocodea</taxon>
        <taxon>Troctomorpha</taxon>
        <taxon>Phthiraptera</taxon>
        <taxon>Anoplura</taxon>
        <taxon>Polyplacidae</taxon>
        <taxon>Polyplax</taxon>
    </lineage>
</organism>
<gene>
    <name evidence="1" type="ORF">RUM43_010193</name>
</gene>
<protein>
    <submittedName>
        <fullName evidence="1">Uncharacterized protein</fullName>
    </submittedName>
</protein>
<reference evidence="1 2" key="1">
    <citation type="submission" date="2023-10" db="EMBL/GenBank/DDBJ databases">
        <title>Genomes of two closely related lineages of the louse Polyplax serrata with different host specificities.</title>
        <authorList>
            <person name="Martinu J."/>
            <person name="Tarabai H."/>
            <person name="Stefka J."/>
            <person name="Hypsa V."/>
        </authorList>
    </citation>
    <scope>NUCLEOTIDE SEQUENCE [LARGE SCALE GENOMIC DNA]</scope>
    <source>
        <strain evidence="1">HR10_N</strain>
    </source>
</reference>
<comment type="caution">
    <text evidence="1">The sequence shown here is derived from an EMBL/GenBank/DDBJ whole genome shotgun (WGS) entry which is preliminary data.</text>
</comment>
<dbReference type="EMBL" id="JAWJWE010000004">
    <property type="protein sequence ID" value="KAK6636531.1"/>
    <property type="molecule type" value="Genomic_DNA"/>
</dbReference>
<dbReference type="Proteomes" id="UP001372834">
    <property type="component" value="Unassembled WGS sequence"/>
</dbReference>
<name>A0AAN8PK88_POLSC</name>
<dbReference type="AlphaFoldDB" id="A0AAN8PK88"/>